<dbReference type="AlphaFoldDB" id="A0A2P8R1C9"/>
<evidence type="ECO:0000256" key="5">
    <source>
        <dbReference type="PIRNR" id="PIRNR005763"/>
    </source>
</evidence>
<dbReference type="Gene3D" id="2.40.50.100">
    <property type="match status" value="2"/>
</dbReference>
<dbReference type="EMBL" id="PDHH01000003">
    <property type="protein sequence ID" value="PSM52294.1"/>
    <property type="molecule type" value="Genomic_DNA"/>
</dbReference>
<comment type="caution">
    <text evidence="7">The sequence shown here is derived from an EMBL/GenBank/DDBJ whole genome shotgun (WGS) entry which is preliminary data.</text>
</comment>
<proteinExistence type="inferred from homology"/>
<organism evidence="7 8">
    <name type="scientific">Campylobacter blaseri</name>
    <dbReference type="NCBI Taxonomy" id="2042961"/>
    <lineage>
        <taxon>Bacteria</taxon>
        <taxon>Pseudomonadati</taxon>
        <taxon>Campylobacterota</taxon>
        <taxon>Epsilonproteobacteria</taxon>
        <taxon>Campylobacterales</taxon>
        <taxon>Campylobacteraceae</taxon>
        <taxon>Campylobacter</taxon>
    </lineage>
</organism>
<comment type="similarity">
    <text evidence="1 5">Belongs to the ModE family.</text>
</comment>
<dbReference type="GO" id="GO:0015689">
    <property type="term" value="P:molybdate ion transport"/>
    <property type="evidence" value="ECO:0007669"/>
    <property type="project" value="UniProtKB-UniRule"/>
</dbReference>
<dbReference type="Proteomes" id="UP000240535">
    <property type="component" value="Unassembled WGS sequence"/>
</dbReference>
<dbReference type="OrthoDB" id="9800709at2"/>
<dbReference type="InterPro" id="IPR003725">
    <property type="entry name" value="ModE-bd_N"/>
</dbReference>
<dbReference type="Pfam" id="PF03459">
    <property type="entry name" value="TOBE"/>
    <property type="match status" value="2"/>
</dbReference>
<evidence type="ECO:0000259" key="6">
    <source>
        <dbReference type="PROSITE" id="PS51866"/>
    </source>
</evidence>
<keyword evidence="8" id="KW-1185">Reference proteome</keyword>
<dbReference type="RefSeq" id="WP_106871015.1">
    <property type="nucleotide sequence ID" value="NZ_CP053841.1"/>
</dbReference>
<dbReference type="PANTHER" id="PTHR30432">
    <property type="entry name" value="TRANSCRIPTIONAL REGULATOR MODE"/>
    <property type="match status" value="1"/>
</dbReference>
<dbReference type="GO" id="GO:0030151">
    <property type="term" value="F:molybdenum ion binding"/>
    <property type="evidence" value="ECO:0007669"/>
    <property type="project" value="UniProtKB-UniRule"/>
</dbReference>
<name>A0A2P8R1C9_9BACT</name>
<keyword evidence="4" id="KW-0677">Repeat</keyword>
<dbReference type="PROSITE" id="PS51866">
    <property type="entry name" value="MOP"/>
    <property type="match status" value="2"/>
</dbReference>
<keyword evidence="3 5" id="KW-0500">Molybdenum</keyword>
<evidence type="ECO:0000256" key="1">
    <source>
        <dbReference type="ARBA" id="ARBA00008110"/>
    </source>
</evidence>
<feature type="domain" description="Mop" evidence="6">
    <location>
        <begin position="194"/>
        <end position="260"/>
    </location>
</feature>
<dbReference type="NCBIfam" id="TIGR00638">
    <property type="entry name" value="Mop"/>
    <property type="match status" value="2"/>
</dbReference>
<gene>
    <name evidence="7" type="ORF">CQ405_04375</name>
</gene>
<evidence type="ECO:0000313" key="8">
    <source>
        <dbReference type="Proteomes" id="UP000240535"/>
    </source>
</evidence>
<dbReference type="Gene3D" id="1.10.10.10">
    <property type="entry name" value="Winged helix-like DNA-binding domain superfamily/Winged helix DNA-binding domain"/>
    <property type="match status" value="1"/>
</dbReference>
<reference evidence="8" key="1">
    <citation type="submission" date="2017-10" db="EMBL/GenBank/DDBJ databases">
        <title>Campylobacter species from seals.</title>
        <authorList>
            <person name="Gilbert M.J."/>
            <person name="Zomer A.L."/>
            <person name="Timmerman A.J."/>
            <person name="Duim B."/>
            <person name="Wagenaar J.A."/>
        </authorList>
    </citation>
    <scope>NUCLEOTIDE SEQUENCE [LARGE SCALE GENOMIC DNA]</scope>
    <source>
        <strain evidence="8">17S00004-5</strain>
    </source>
</reference>
<evidence type="ECO:0000313" key="7">
    <source>
        <dbReference type="EMBL" id="PSM52294.1"/>
    </source>
</evidence>
<feature type="domain" description="Mop" evidence="6">
    <location>
        <begin position="123"/>
        <end position="189"/>
    </location>
</feature>
<dbReference type="InterPro" id="IPR004606">
    <property type="entry name" value="Mop_domain"/>
</dbReference>
<dbReference type="InterPro" id="IPR051815">
    <property type="entry name" value="Molybdate_resp_trans_reg"/>
</dbReference>
<dbReference type="InterPro" id="IPR005116">
    <property type="entry name" value="Transp-assoc_OB_typ1"/>
</dbReference>
<dbReference type="InterPro" id="IPR036390">
    <property type="entry name" value="WH_DNA-bd_sf"/>
</dbReference>
<keyword evidence="2 5" id="KW-0813">Transport</keyword>
<dbReference type="InterPro" id="IPR008995">
    <property type="entry name" value="Mo/tungstate-bd_C_term_dom"/>
</dbReference>
<dbReference type="InterPro" id="IPR036388">
    <property type="entry name" value="WH-like_DNA-bd_sf"/>
</dbReference>
<dbReference type="InterPro" id="IPR016462">
    <property type="entry name" value="ModE"/>
</dbReference>
<evidence type="ECO:0000256" key="2">
    <source>
        <dbReference type="ARBA" id="ARBA00022448"/>
    </source>
</evidence>
<evidence type="ECO:0000256" key="4">
    <source>
        <dbReference type="ARBA" id="ARBA00022737"/>
    </source>
</evidence>
<dbReference type="NCBIfam" id="TIGR00637">
    <property type="entry name" value="ModE_repress"/>
    <property type="match status" value="1"/>
</dbReference>
<dbReference type="SUPFAM" id="SSF46785">
    <property type="entry name" value="Winged helix' DNA-binding domain"/>
    <property type="match status" value="1"/>
</dbReference>
<dbReference type="PIRSF" id="PIRSF005763">
    <property type="entry name" value="Txn_reg_ModE"/>
    <property type="match status" value="1"/>
</dbReference>
<accession>A0A2P8R1C9</accession>
<dbReference type="GO" id="GO:0006355">
    <property type="term" value="P:regulation of DNA-templated transcription"/>
    <property type="evidence" value="ECO:0007669"/>
    <property type="project" value="InterPro"/>
</dbReference>
<dbReference type="PANTHER" id="PTHR30432:SF1">
    <property type="entry name" value="DNA-BINDING TRANSCRIPTIONAL DUAL REGULATOR MODE"/>
    <property type="match status" value="1"/>
</dbReference>
<evidence type="ECO:0000256" key="3">
    <source>
        <dbReference type="ARBA" id="ARBA00022505"/>
    </source>
</evidence>
<dbReference type="SUPFAM" id="SSF50331">
    <property type="entry name" value="MOP-like"/>
    <property type="match status" value="2"/>
</dbReference>
<sequence>MELVSNFIIKLNESDFILEKRIKLLKEIEKTGSILQAAKNVPMSYKSAWDTIDLMNNLSDEVLVERKAGGKSGGGSYLSEYAKKLIITYEKIEEIQASFLEQISKNADYHSGNILNLQRIAMQISARNVFVGKVVELTPGVVNSEVVLELKSGVKIASIITKNSVENLGLEIGKEAKAIIKSTSVMISSEKDLKISARNVLKGKISKINEGAVNAEVSLDLGENQILTSIITINSIKNLGLKVGDEAYGVIKSTSVMIGL</sequence>
<protein>
    <submittedName>
        <fullName evidence="7">Molybdenum-binding protein</fullName>
    </submittedName>
</protein>